<feature type="compositionally biased region" description="Basic residues" evidence="1">
    <location>
        <begin position="1"/>
        <end position="14"/>
    </location>
</feature>
<keyword evidence="4" id="KW-1185">Reference proteome</keyword>
<dbReference type="WBParaSite" id="SRAE_2000052600.1">
    <property type="protein sequence ID" value="SRAE_2000052600.1"/>
    <property type="gene ID" value="WBGene00260721"/>
</dbReference>
<name>A0A090L7S5_STRRB</name>
<dbReference type="Proteomes" id="UP000035682">
    <property type="component" value="Unplaced"/>
</dbReference>
<evidence type="ECO:0000313" key="4">
    <source>
        <dbReference type="Proteomes" id="UP000035682"/>
    </source>
</evidence>
<dbReference type="RefSeq" id="XP_024505051.1">
    <property type="nucleotide sequence ID" value="XM_024651367.1"/>
</dbReference>
<evidence type="ECO:0000313" key="3">
    <source>
        <dbReference type="EMBL" id="CEF65851.1"/>
    </source>
</evidence>
<dbReference type="EMBL" id="LN609529">
    <property type="protein sequence ID" value="CEF65851.1"/>
    <property type="molecule type" value="Genomic_DNA"/>
</dbReference>
<dbReference type="CTD" id="36378215"/>
<gene>
    <name evidence="3 5 6" type="ORF">SRAE_2000052600</name>
</gene>
<dbReference type="InterPro" id="IPR018972">
    <property type="entry name" value="Sas10_C_dom"/>
</dbReference>
<feature type="domain" description="Sas10 C-terminal" evidence="2">
    <location>
        <begin position="305"/>
        <end position="375"/>
    </location>
</feature>
<dbReference type="OrthoDB" id="1924577at2759"/>
<dbReference type="Pfam" id="PF09368">
    <property type="entry name" value="Sas10"/>
    <property type="match status" value="1"/>
</dbReference>
<feature type="region of interest" description="Disordered" evidence="1">
    <location>
        <begin position="1"/>
        <end position="20"/>
    </location>
</feature>
<protein>
    <submittedName>
        <fullName evidence="3 5">Sas10 C-terminal domain-containing protein</fullName>
    </submittedName>
</protein>
<evidence type="ECO:0000259" key="2">
    <source>
        <dbReference type="Pfam" id="PF09368"/>
    </source>
</evidence>
<evidence type="ECO:0000313" key="5">
    <source>
        <dbReference type="WBParaSite" id="SRAE_2000052600.1"/>
    </source>
</evidence>
<feature type="compositionally biased region" description="Basic and acidic residues" evidence="1">
    <location>
        <begin position="351"/>
        <end position="360"/>
    </location>
</feature>
<proteinExistence type="predicted"/>
<accession>A0A090L7S5</accession>
<feature type="region of interest" description="Disordered" evidence="1">
    <location>
        <begin position="256"/>
        <end position="278"/>
    </location>
</feature>
<feature type="compositionally biased region" description="Polar residues" evidence="1">
    <location>
        <begin position="338"/>
        <end position="347"/>
    </location>
</feature>
<evidence type="ECO:0000313" key="6">
    <source>
        <dbReference type="WormBase" id="SRAE_2000052600"/>
    </source>
</evidence>
<evidence type="ECO:0000256" key="1">
    <source>
        <dbReference type="SAM" id="MobiDB-lite"/>
    </source>
</evidence>
<dbReference type="GeneID" id="36378215"/>
<reference evidence="3 4" key="1">
    <citation type="submission" date="2014-09" db="EMBL/GenBank/DDBJ databases">
        <authorList>
            <person name="Martin A.A."/>
        </authorList>
    </citation>
    <scope>NUCLEOTIDE SEQUENCE</scope>
    <source>
        <strain evidence="4">ED321</strain>
        <strain evidence="3">ED321 Heterogonic</strain>
    </source>
</reference>
<feature type="compositionally biased region" description="Basic residues" evidence="1">
    <location>
        <begin position="322"/>
        <end position="337"/>
    </location>
</feature>
<sequence>MPPKRQRKPLGKTKNKQEVETVFHLSGDEDEDETKLIERTEYKDRIPETLELDLMESRTTAENLSKNIMIFSDYDSEESEDEEVGIKSKQSLSNLKNNASVTPLTKTLENDNSKIELDSENLSNISLEALEHMKSNAKEYVEHINYINNLEPVFNHFLEKFPSTSQLHKLFSHCYHLSITTNNMSSVIEDKDKKTIIFVKNFMDVVCDQFPEIEEIITLLDDETGNKDDLKDMYETLASANCEKIIDILNNLDEDHTEDVSKKDDSEDDQLMTDSDDEYDENVLRDLRREDDVDNNDEVVETPIERRLDQTIIDNKGYVPTSKKKKKTPGVKRRHQFQKASIRNKSNGPGVRREIPKQDGEARGIRINVVKSRKF</sequence>
<feature type="compositionally biased region" description="Acidic residues" evidence="1">
    <location>
        <begin position="266"/>
        <end position="278"/>
    </location>
</feature>
<dbReference type="STRING" id="34506.A0A090L7S5"/>
<dbReference type="WormBase" id="SRAE_2000052600">
    <property type="protein sequence ID" value="SRP08217"/>
    <property type="gene ID" value="WBGene00260721"/>
</dbReference>
<organism evidence="3">
    <name type="scientific">Strongyloides ratti</name>
    <name type="common">Parasitic roundworm</name>
    <dbReference type="NCBI Taxonomy" id="34506"/>
    <lineage>
        <taxon>Eukaryota</taxon>
        <taxon>Metazoa</taxon>
        <taxon>Ecdysozoa</taxon>
        <taxon>Nematoda</taxon>
        <taxon>Chromadorea</taxon>
        <taxon>Rhabditida</taxon>
        <taxon>Tylenchina</taxon>
        <taxon>Panagrolaimomorpha</taxon>
        <taxon>Strongyloidoidea</taxon>
        <taxon>Strongyloididae</taxon>
        <taxon>Strongyloides</taxon>
    </lineage>
</organism>
<dbReference type="AlphaFoldDB" id="A0A090L7S5"/>
<feature type="region of interest" description="Disordered" evidence="1">
    <location>
        <begin position="319"/>
        <end position="360"/>
    </location>
</feature>
<reference evidence="5" key="2">
    <citation type="submission" date="2020-12" db="UniProtKB">
        <authorList>
            <consortium name="WormBaseParasite"/>
        </authorList>
    </citation>
    <scope>IDENTIFICATION</scope>
</reference>